<organism evidence="1">
    <name type="scientific">viral metagenome</name>
    <dbReference type="NCBI Taxonomy" id="1070528"/>
    <lineage>
        <taxon>unclassified sequences</taxon>
        <taxon>metagenomes</taxon>
        <taxon>organismal metagenomes</taxon>
    </lineage>
</organism>
<dbReference type="AlphaFoldDB" id="A0A6M3JMK7"/>
<reference evidence="1" key="1">
    <citation type="submission" date="2020-03" db="EMBL/GenBank/DDBJ databases">
        <title>The deep terrestrial virosphere.</title>
        <authorList>
            <person name="Holmfeldt K."/>
            <person name="Nilsson E."/>
            <person name="Simone D."/>
            <person name="Lopez-Fernandez M."/>
            <person name="Wu X."/>
            <person name="de Brujin I."/>
            <person name="Lundin D."/>
            <person name="Andersson A."/>
            <person name="Bertilsson S."/>
            <person name="Dopson M."/>
        </authorList>
    </citation>
    <scope>NUCLEOTIDE SEQUENCE</scope>
    <source>
        <strain evidence="1">MM415A03880</strain>
    </source>
</reference>
<protein>
    <recommendedName>
        <fullName evidence="2">Single-stranded DNA-binding protein</fullName>
    </recommendedName>
</protein>
<proteinExistence type="predicted"/>
<sequence length="142" mass="16173">MAEKNQNIFKVEGTIFAKPSRTITSKKDGKEYEFKSIILELKREHKGKSYIDMPEFQLGLGVVDSGFEVGDYVQLTFSLVGKEINKNWHKTELKALYIKHPDLDGGNDTRDLSGNAIYPKKQTDVFVAPNIYDNEPDDDLPF</sequence>
<name>A0A6M3JMK7_9ZZZZ</name>
<dbReference type="EMBL" id="MT141776">
    <property type="protein sequence ID" value="QJA70242.1"/>
    <property type="molecule type" value="Genomic_DNA"/>
</dbReference>
<evidence type="ECO:0008006" key="2">
    <source>
        <dbReference type="Google" id="ProtNLM"/>
    </source>
</evidence>
<gene>
    <name evidence="1" type="ORF">MM415A03880_0002</name>
</gene>
<evidence type="ECO:0000313" key="1">
    <source>
        <dbReference type="EMBL" id="QJA70242.1"/>
    </source>
</evidence>
<accession>A0A6M3JMK7</accession>